<keyword evidence="1" id="KW-0175">Coiled coil</keyword>
<feature type="signal peptide" evidence="2">
    <location>
        <begin position="1"/>
        <end position="20"/>
    </location>
</feature>
<evidence type="ECO:0000256" key="2">
    <source>
        <dbReference type="SAM" id="SignalP"/>
    </source>
</evidence>
<dbReference type="EMBL" id="NBNE01000759">
    <property type="protein sequence ID" value="OWZ17398.1"/>
    <property type="molecule type" value="Genomic_DNA"/>
</dbReference>
<dbReference type="Proteomes" id="UP000198211">
    <property type="component" value="Unassembled WGS sequence"/>
</dbReference>
<name>A0A225WJH3_9STRA</name>
<keyword evidence="2" id="KW-0732">Signal</keyword>
<accession>A0A225WJH3</accession>
<reference evidence="4" key="1">
    <citation type="submission" date="2017-03" db="EMBL/GenBank/DDBJ databases">
        <title>Phytopthora megakarya and P. palmivora, two closely related causual agents of cacao black pod achieved similar genome size and gene model numbers by different mechanisms.</title>
        <authorList>
            <person name="Ali S."/>
            <person name="Shao J."/>
            <person name="Larry D.J."/>
            <person name="Kronmiller B."/>
            <person name="Shen D."/>
            <person name="Strem M.D."/>
            <person name="Melnick R.L."/>
            <person name="Guiltinan M.J."/>
            <person name="Tyler B.M."/>
            <person name="Meinhardt L.W."/>
            <person name="Bailey B.A."/>
        </authorList>
    </citation>
    <scope>NUCLEOTIDE SEQUENCE [LARGE SCALE GENOMIC DNA]</scope>
    <source>
        <strain evidence="4">zdho120</strain>
    </source>
</reference>
<evidence type="ECO:0000313" key="3">
    <source>
        <dbReference type="EMBL" id="OWZ17398.1"/>
    </source>
</evidence>
<sequence>MRLGMFFVVVATGFIGRNVALETAISDQPNLPEVMVDPTVESVVKNTNNYLRGLKVYENEERVVTDRWKLLLKKLRVVAKFQQRVIAARKAKQLLERLEKAKTKKLRLIAADESLDEVAKAKQLMAAGASHDQLKEKQVSVETMFKALGLDDDLAMNGVKMTDEGFMNLDTEGLRRVNQLYIGNNDIRMKVAQWNEYRWKVNNIPVVD</sequence>
<evidence type="ECO:0000313" key="4">
    <source>
        <dbReference type="Proteomes" id="UP000198211"/>
    </source>
</evidence>
<organism evidence="3 4">
    <name type="scientific">Phytophthora megakarya</name>
    <dbReference type="NCBI Taxonomy" id="4795"/>
    <lineage>
        <taxon>Eukaryota</taxon>
        <taxon>Sar</taxon>
        <taxon>Stramenopiles</taxon>
        <taxon>Oomycota</taxon>
        <taxon>Peronosporomycetes</taxon>
        <taxon>Peronosporales</taxon>
        <taxon>Peronosporaceae</taxon>
        <taxon>Phytophthora</taxon>
    </lineage>
</organism>
<dbReference type="AlphaFoldDB" id="A0A225WJH3"/>
<keyword evidence="4" id="KW-1185">Reference proteome</keyword>
<gene>
    <name evidence="3" type="ORF">PHMEG_0008659</name>
</gene>
<feature type="chain" id="PRO_5013211598" evidence="2">
    <location>
        <begin position="21"/>
        <end position="208"/>
    </location>
</feature>
<protein>
    <submittedName>
        <fullName evidence="3">RxLR effector protein</fullName>
    </submittedName>
</protein>
<comment type="caution">
    <text evidence="3">The sequence shown here is derived from an EMBL/GenBank/DDBJ whole genome shotgun (WGS) entry which is preliminary data.</text>
</comment>
<evidence type="ECO:0000256" key="1">
    <source>
        <dbReference type="SAM" id="Coils"/>
    </source>
</evidence>
<proteinExistence type="predicted"/>
<feature type="coiled-coil region" evidence="1">
    <location>
        <begin position="84"/>
        <end position="111"/>
    </location>
</feature>